<dbReference type="InterPro" id="IPR032585">
    <property type="entry name" value="DUF4912"/>
</dbReference>
<dbReference type="RefSeq" id="WP_070067403.1">
    <property type="nucleotide sequence ID" value="NZ_MJUW02000092.1"/>
</dbReference>
<reference evidence="1 2" key="1">
    <citation type="journal article" date="2016" name="Genome Announc.">
        <title>Draft Genome Sequence of the Anaerobic Ammonium-Oxidizing Bacterium 'Candidatus Brocadia sp. 40'.</title>
        <authorList>
            <person name="Ali M."/>
            <person name="Haroon M.F."/>
            <person name="Narita Y."/>
            <person name="Zhang L."/>
            <person name="Rangel Shaw D."/>
            <person name="Okabe S."/>
            <person name="Saikaly P.E."/>
        </authorList>
    </citation>
    <scope>NUCLEOTIDE SEQUENCE [LARGE SCALE GENOMIC DNA]</scope>
    <source>
        <strain evidence="1 2">40</strain>
    </source>
</reference>
<evidence type="ECO:0008006" key="3">
    <source>
        <dbReference type="Google" id="ProtNLM"/>
    </source>
</evidence>
<sequence length="275" mass="31084">MDKEIFKEIFLLILEIIKALCEMLWKKIKGFFCLIWDRFFGVMDISSSEQEEGQQEWGDTGEDTWPVTSKGLSLKTEESLLQVERKEAVYAPIIPDLPEDYGDNRIVLMVRDAECLFAYWELRKDVLDSIINTLGSMAHSAKIVLRVYDITDTVFNGNNAPDYFDIEVTGGARSWYIHTGKPNRSFCADIGFLTPNGTFRLIARSNSVLIPRSGVSEVVDETWMSIEALYESIDASGQFGSSESVFKSAHKNWQEILKEGVASPESPRVSPVSKK</sequence>
<dbReference type="Proteomes" id="UP000242219">
    <property type="component" value="Unassembled WGS sequence"/>
</dbReference>
<dbReference type="EMBL" id="MJUW02000092">
    <property type="protein sequence ID" value="OQD45398.1"/>
    <property type="molecule type" value="Genomic_DNA"/>
</dbReference>
<gene>
    <name evidence="1" type="ORF">BIY37_08535</name>
</gene>
<proteinExistence type="predicted"/>
<accession>A0A1V6LZ10</accession>
<dbReference type="Pfam" id="PF16258">
    <property type="entry name" value="DUF4912"/>
    <property type="match status" value="1"/>
</dbReference>
<evidence type="ECO:0000313" key="2">
    <source>
        <dbReference type="Proteomes" id="UP000242219"/>
    </source>
</evidence>
<keyword evidence="2" id="KW-1185">Reference proteome</keyword>
<organism evidence="1 2">
    <name type="scientific">Candidatus Brocadia sapporoensis</name>
    <dbReference type="NCBI Taxonomy" id="392547"/>
    <lineage>
        <taxon>Bacteria</taxon>
        <taxon>Pseudomonadati</taxon>
        <taxon>Planctomycetota</taxon>
        <taxon>Candidatus Brocadiia</taxon>
        <taxon>Candidatus Brocadiales</taxon>
        <taxon>Candidatus Brocadiaceae</taxon>
        <taxon>Candidatus Brocadia</taxon>
    </lineage>
</organism>
<protein>
    <recommendedName>
        <fullName evidence="3">DUF4912 domain-containing protein</fullName>
    </recommendedName>
</protein>
<comment type="caution">
    <text evidence="1">The sequence shown here is derived from an EMBL/GenBank/DDBJ whole genome shotgun (WGS) entry which is preliminary data.</text>
</comment>
<dbReference type="AlphaFoldDB" id="A0A1V6LZ10"/>
<name>A0A1V6LZ10_9BACT</name>
<evidence type="ECO:0000313" key="1">
    <source>
        <dbReference type="EMBL" id="OQD45398.1"/>
    </source>
</evidence>